<keyword evidence="2" id="KW-0813">Transport</keyword>
<evidence type="ECO:0000256" key="7">
    <source>
        <dbReference type="ARBA" id="ARBA00023303"/>
    </source>
</evidence>
<dbReference type="PANTHER" id="PTHR11003:SF334">
    <property type="entry name" value="FI03418P"/>
    <property type="match status" value="1"/>
</dbReference>
<keyword evidence="6 9" id="KW-0472">Membrane</keyword>
<feature type="region of interest" description="Disordered" evidence="8">
    <location>
        <begin position="357"/>
        <end position="379"/>
    </location>
</feature>
<dbReference type="GO" id="GO:0005886">
    <property type="term" value="C:plasma membrane"/>
    <property type="evidence" value="ECO:0007669"/>
    <property type="project" value="TreeGrafter"/>
</dbReference>
<evidence type="ECO:0000256" key="3">
    <source>
        <dbReference type="ARBA" id="ARBA00022692"/>
    </source>
</evidence>
<feature type="region of interest" description="Disordered" evidence="8">
    <location>
        <begin position="131"/>
        <end position="167"/>
    </location>
</feature>
<dbReference type="GO" id="GO:0030322">
    <property type="term" value="P:stabilization of membrane potential"/>
    <property type="evidence" value="ECO:0007669"/>
    <property type="project" value="TreeGrafter"/>
</dbReference>
<feature type="transmembrane region" description="Helical" evidence="9">
    <location>
        <begin position="309"/>
        <end position="337"/>
    </location>
</feature>
<evidence type="ECO:0000256" key="8">
    <source>
        <dbReference type="SAM" id="MobiDB-lite"/>
    </source>
</evidence>
<protein>
    <recommendedName>
        <fullName evidence="10">Potassium channel domain-containing protein</fullName>
    </recommendedName>
</protein>
<proteinExistence type="predicted"/>
<dbReference type="SUPFAM" id="SSF81324">
    <property type="entry name" value="Voltage-gated potassium channels"/>
    <property type="match status" value="2"/>
</dbReference>
<dbReference type="InterPro" id="IPR003280">
    <property type="entry name" value="2pore_dom_K_chnl"/>
</dbReference>
<dbReference type="GO" id="GO:0015271">
    <property type="term" value="F:outward rectifier potassium channel activity"/>
    <property type="evidence" value="ECO:0007669"/>
    <property type="project" value="TreeGrafter"/>
</dbReference>
<feature type="transmembrane region" description="Helical" evidence="9">
    <location>
        <begin position="452"/>
        <end position="474"/>
    </location>
</feature>
<evidence type="ECO:0000313" key="12">
    <source>
        <dbReference type="Proteomes" id="UP000499080"/>
    </source>
</evidence>
<evidence type="ECO:0000256" key="4">
    <source>
        <dbReference type="ARBA" id="ARBA00022989"/>
    </source>
</evidence>
<dbReference type="EMBL" id="BGPR01011081">
    <property type="protein sequence ID" value="GBN49496.1"/>
    <property type="molecule type" value="Genomic_DNA"/>
</dbReference>
<feature type="transmembrane region" description="Helical" evidence="9">
    <location>
        <begin position="486"/>
        <end position="504"/>
    </location>
</feature>
<name>A0A4Y2PHI5_ARAVE</name>
<comment type="caution">
    <text evidence="11">The sequence shown here is derived from an EMBL/GenBank/DDBJ whole genome shotgun (WGS) entry which is preliminary data.</text>
</comment>
<dbReference type="Gene3D" id="1.10.287.70">
    <property type="match status" value="1"/>
</dbReference>
<keyword evidence="7" id="KW-0407">Ion channel</keyword>
<dbReference type="AlphaFoldDB" id="A0A4Y2PHI5"/>
<evidence type="ECO:0000259" key="10">
    <source>
        <dbReference type="Pfam" id="PF07885"/>
    </source>
</evidence>
<dbReference type="GO" id="GO:0022841">
    <property type="term" value="F:potassium ion leak channel activity"/>
    <property type="evidence" value="ECO:0007669"/>
    <property type="project" value="TreeGrafter"/>
</dbReference>
<evidence type="ECO:0000313" key="11">
    <source>
        <dbReference type="EMBL" id="GBN49496.1"/>
    </source>
</evidence>
<keyword evidence="5" id="KW-0406">Ion transport</keyword>
<gene>
    <name evidence="11" type="ORF">AVEN_93945_1</name>
</gene>
<comment type="subcellular location">
    <subcellularLocation>
        <location evidence="1">Membrane</location>
        <topology evidence="1">Multi-pass membrane protein</topology>
    </subcellularLocation>
</comment>
<reference evidence="11 12" key="1">
    <citation type="journal article" date="2019" name="Sci. Rep.">
        <title>Orb-weaving spider Araneus ventricosus genome elucidates the spidroin gene catalogue.</title>
        <authorList>
            <person name="Kono N."/>
            <person name="Nakamura H."/>
            <person name="Ohtoshi R."/>
            <person name="Moran D.A.P."/>
            <person name="Shinohara A."/>
            <person name="Yoshida Y."/>
            <person name="Fujiwara M."/>
            <person name="Mori M."/>
            <person name="Tomita M."/>
            <person name="Arakawa K."/>
        </authorList>
    </citation>
    <scope>NUCLEOTIDE SEQUENCE [LARGE SCALE GENOMIC DNA]</scope>
</reference>
<feature type="domain" description="Potassium channel" evidence="10">
    <location>
        <begin position="266"/>
        <end position="328"/>
    </location>
</feature>
<feature type="compositionally biased region" description="Basic and acidic residues" evidence="8">
    <location>
        <begin position="62"/>
        <end position="92"/>
    </location>
</feature>
<evidence type="ECO:0000256" key="6">
    <source>
        <dbReference type="ARBA" id="ARBA00023136"/>
    </source>
</evidence>
<keyword evidence="4 9" id="KW-1133">Transmembrane helix</keyword>
<accession>A0A4Y2PHI5</accession>
<evidence type="ECO:0000256" key="1">
    <source>
        <dbReference type="ARBA" id="ARBA00004141"/>
    </source>
</evidence>
<feature type="transmembrane region" description="Helical" evidence="9">
    <location>
        <begin position="281"/>
        <end position="297"/>
    </location>
</feature>
<feature type="region of interest" description="Disordered" evidence="8">
    <location>
        <begin position="54"/>
        <end position="104"/>
    </location>
</feature>
<evidence type="ECO:0000256" key="2">
    <source>
        <dbReference type="ARBA" id="ARBA00022448"/>
    </source>
</evidence>
<organism evidence="11 12">
    <name type="scientific">Araneus ventricosus</name>
    <name type="common">Orbweaver spider</name>
    <name type="synonym">Epeira ventricosa</name>
    <dbReference type="NCBI Taxonomy" id="182803"/>
    <lineage>
        <taxon>Eukaryota</taxon>
        <taxon>Metazoa</taxon>
        <taxon>Ecdysozoa</taxon>
        <taxon>Arthropoda</taxon>
        <taxon>Chelicerata</taxon>
        <taxon>Arachnida</taxon>
        <taxon>Araneae</taxon>
        <taxon>Araneomorphae</taxon>
        <taxon>Entelegynae</taxon>
        <taxon>Araneoidea</taxon>
        <taxon>Araneidae</taxon>
        <taxon>Araneus</taxon>
    </lineage>
</organism>
<feature type="transmembrane region" description="Helical" evidence="9">
    <location>
        <begin position="519"/>
        <end position="541"/>
    </location>
</feature>
<keyword evidence="3 9" id="KW-0812">Transmembrane</keyword>
<sequence>MDEETQKEEIVVDTEEKLIADDKVFDITDEEVDDIVEKLIVTDEVVHTEKKLTVDVEEEVAESEKQVESEDSLHESEEDKTNFELSPEKEIQPESSHTIKPTPDAKIVDDIVTKNTLPVSADETKTTEIILYPSSEELPPPKPKKFLVLKPEPPRQSPQKRGGRLSVERKRTRNITSIFIIVVILLCLVTVSYLIGGTWLFLYLEEMEEVSYIKEFSKLKNDTAILLATELRQVKAHEAIWSQYVFKHLDIFEDALLKSTGLGYWRQDIAVGKKRWAYPNTMFYSLSLMTTTGYGSMTPRSKWGRTATVCYSLFGIPLMIFWLICMGHIFAFCWSWMFDIICCRFCCFEEETAVGQQKQRNKTTRTKPNSVAPAKDTQTPLTTINSNNIQGKTAEVERIISGGSKFQKNEKNEELKPAYGLISHSFSNKPTEVSRGNLDYSVVDSKLNDLDYAVSIVFAAIFFAVYFVFGSALFALTEQLPITDILYFNYLMFVSMGPGCYELQDDIAENNMRGNLCYIIYLIFGYITLSMIFNLIYMYFYPSSRKYQPRKIQ</sequence>
<evidence type="ECO:0000256" key="5">
    <source>
        <dbReference type="ARBA" id="ARBA00023065"/>
    </source>
</evidence>
<dbReference type="Pfam" id="PF07885">
    <property type="entry name" value="Ion_trans_2"/>
    <property type="match status" value="1"/>
</dbReference>
<dbReference type="InterPro" id="IPR013099">
    <property type="entry name" value="K_chnl_dom"/>
</dbReference>
<keyword evidence="12" id="KW-1185">Reference proteome</keyword>
<dbReference type="OrthoDB" id="6433782at2759"/>
<dbReference type="Proteomes" id="UP000499080">
    <property type="component" value="Unassembled WGS sequence"/>
</dbReference>
<dbReference type="PANTHER" id="PTHR11003">
    <property type="entry name" value="POTASSIUM CHANNEL, SUBFAMILY K"/>
    <property type="match status" value="1"/>
</dbReference>
<feature type="transmembrane region" description="Helical" evidence="9">
    <location>
        <begin position="178"/>
        <end position="202"/>
    </location>
</feature>
<evidence type="ECO:0000256" key="9">
    <source>
        <dbReference type="SAM" id="Phobius"/>
    </source>
</evidence>